<keyword evidence="3" id="KW-1185">Reference proteome</keyword>
<evidence type="ECO:0000313" key="2">
    <source>
        <dbReference type="EMBL" id="QNQ11590.1"/>
    </source>
</evidence>
<name>A0A7H0LPI7_9SPHN</name>
<protein>
    <submittedName>
        <fullName evidence="2">Uncharacterized protein</fullName>
    </submittedName>
</protein>
<feature type="transmembrane region" description="Helical" evidence="1">
    <location>
        <begin position="93"/>
        <end position="117"/>
    </location>
</feature>
<gene>
    <name evidence="2" type="ORF">H3Z74_10910</name>
</gene>
<dbReference type="KEGG" id="spap:H3Z74_10910"/>
<dbReference type="Proteomes" id="UP000516148">
    <property type="component" value="Chromosome"/>
</dbReference>
<dbReference type="RefSeq" id="WP_187763895.1">
    <property type="nucleotide sequence ID" value="NZ_CP061038.1"/>
</dbReference>
<evidence type="ECO:0000256" key="1">
    <source>
        <dbReference type="SAM" id="Phobius"/>
    </source>
</evidence>
<dbReference type="AlphaFoldDB" id="A0A7H0LPI7"/>
<proteinExistence type="predicted"/>
<sequence>MKALRIIAIIGAILLMAGEAYRSWGAGRPVAFWMDDMLAGAMMIAAAIAVGRPTRATRSFFSASWGVAVGMLYGSFFGKLFDPASTNPGNFPLGLLTALIGLAFILAIGGLIASILLSDKATT</sequence>
<dbReference type="EMBL" id="CP061038">
    <property type="protein sequence ID" value="QNQ11590.1"/>
    <property type="molecule type" value="Genomic_DNA"/>
</dbReference>
<keyword evidence="1" id="KW-1133">Transmembrane helix</keyword>
<evidence type="ECO:0000313" key="3">
    <source>
        <dbReference type="Proteomes" id="UP000516148"/>
    </source>
</evidence>
<feature type="transmembrane region" description="Helical" evidence="1">
    <location>
        <begin position="32"/>
        <end position="51"/>
    </location>
</feature>
<keyword evidence="1" id="KW-0472">Membrane</keyword>
<accession>A0A7H0LPI7</accession>
<keyword evidence="1" id="KW-0812">Transmembrane</keyword>
<organism evidence="2 3">
    <name type="scientific">Sphingomonas alpina</name>
    <dbReference type="NCBI Taxonomy" id="653931"/>
    <lineage>
        <taxon>Bacteria</taxon>
        <taxon>Pseudomonadati</taxon>
        <taxon>Pseudomonadota</taxon>
        <taxon>Alphaproteobacteria</taxon>
        <taxon>Sphingomonadales</taxon>
        <taxon>Sphingomonadaceae</taxon>
        <taxon>Sphingomonas</taxon>
    </lineage>
</organism>
<reference evidence="2 3" key="1">
    <citation type="submission" date="2020-09" db="EMBL/GenBank/DDBJ databases">
        <title>Sphingomonas sp., a new species isolated from pork steak.</title>
        <authorList>
            <person name="Heidler von Heilborn D."/>
        </authorList>
    </citation>
    <scope>NUCLEOTIDE SEQUENCE [LARGE SCALE GENOMIC DNA]</scope>
    <source>
        <strain evidence="3">S8-3T</strain>
    </source>
</reference>
<feature type="transmembrane region" description="Helical" evidence="1">
    <location>
        <begin position="63"/>
        <end position="81"/>
    </location>
</feature>